<gene>
    <name evidence="3" type="primary">LOC107949531</name>
</gene>
<keyword evidence="1" id="KW-1133">Transmembrane helix</keyword>
<organism evidence="2 3">
    <name type="scientific">Gossypium hirsutum</name>
    <name type="common">Upland cotton</name>
    <name type="synonym">Gossypium mexicanum</name>
    <dbReference type="NCBI Taxonomy" id="3635"/>
    <lineage>
        <taxon>Eukaryota</taxon>
        <taxon>Viridiplantae</taxon>
        <taxon>Streptophyta</taxon>
        <taxon>Embryophyta</taxon>
        <taxon>Tracheophyta</taxon>
        <taxon>Spermatophyta</taxon>
        <taxon>Magnoliopsida</taxon>
        <taxon>eudicotyledons</taxon>
        <taxon>Gunneridae</taxon>
        <taxon>Pentapetalae</taxon>
        <taxon>rosids</taxon>
        <taxon>malvids</taxon>
        <taxon>Malvales</taxon>
        <taxon>Malvaceae</taxon>
        <taxon>Malvoideae</taxon>
        <taxon>Gossypium</taxon>
    </lineage>
</organism>
<name>A0ABM2ZST2_GOSHI</name>
<proteinExistence type="predicted"/>
<evidence type="ECO:0000256" key="1">
    <source>
        <dbReference type="SAM" id="Phobius"/>
    </source>
</evidence>
<dbReference type="Proteomes" id="UP000818029">
    <property type="component" value="Chromosome D03"/>
</dbReference>
<accession>A0ABM2ZST2</accession>
<protein>
    <submittedName>
        <fullName evidence="3">Uncharacterized protein isoform X2</fullName>
    </submittedName>
</protein>
<feature type="transmembrane region" description="Helical" evidence="1">
    <location>
        <begin position="40"/>
        <end position="64"/>
    </location>
</feature>
<keyword evidence="1" id="KW-0812">Transmembrane</keyword>
<dbReference type="GeneID" id="107949531"/>
<reference evidence="2" key="1">
    <citation type="journal article" date="2020" name="Nat. Genet.">
        <title>Genomic diversifications of five Gossypium allopolyploid species and their impact on cotton improvement.</title>
        <authorList>
            <person name="Chen Z.J."/>
            <person name="Sreedasyam A."/>
            <person name="Ando A."/>
            <person name="Song Q."/>
            <person name="De Santiago L.M."/>
            <person name="Hulse-Kemp A.M."/>
            <person name="Ding M."/>
            <person name="Ye W."/>
            <person name="Kirkbride R.C."/>
            <person name="Jenkins J."/>
            <person name="Plott C."/>
            <person name="Lovell J."/>
            <person name="Lin Y.M."/>
            <person name="Vaughn R."/>
            <person name="Liu B."/>
            <person name="Simpson S."/>
            <person name="Scheffler B.E."/>
            <person name="Wen L."/>
            <person name="Saski C.A."/>
            <person name="Grover C.E."/>
            <person name="Hu G."/>
            <person name="Conover J.L."/>
            <person name="Carlson J.W."/>
            <person name="Shu S."/>
            <person name="Boston L.B."/>
            <person name="Williams M."/>
            <person name="Peterson D.G."/>
            <person name="McGee K."/>
            <person name="Jones D.C."/>
            <person name="Wendel J.F."/>
            <person name="Stelly D.M."/>
            <person name="Grimwood J."/>
            <person name="Schmutz J."/>
        </authorList>
    </citation>
    <scope>NUCLEOTIDE SEQUENCE [LARGE SCALE GENOMIC DNA]</scope>
    <source>
        <strain evidence="2">cv. TM-1</strain>
    </source>
</reference>
<keyword evidence="1" id="KW-0472">Membrane</keyword>
<keyword evidence="2" id="KW-1185">Reference proteome</keyword>
<evidence type="ECO:0000313" key="3">
    <source>
        <dbReference type="RefSeq" id="XP_040945412.1"/>
    </source>
</evidence>
<reference evidence="3" key="2">
    <citation type="submission" date="2025-08" db="UniProtKB">
        <authorList>
            <consortium name="RefSeq"/>
        </authorList>
    </citation>
    <scope>IDENTIFICATION</scope>
</reference>
<dbReference type="RefSeq" id="XP_040945412.1">
    <property type="nucleotide sequence ID" value="XM_041089478.1"/>
</dbReference>
<sequence length="105" mass="12505">MLHLPFSPKFKLFLSKFKLPIRRKARFFNKKVLEQCRSSILIPVGAFDPLLYATITFRFLGYILGKKCREVRRIIVAMLKVKMQQVGFGTWVLTFEFFYEVTIHR</sequence>
<evidence type="ECO:0000313" key="2">
    <source>
        <dbReference type="Proteomes" id="UP000818029"/>
    </source>
</evidence>